<keyword evidence="2" id="KW-0378">Hydrolase</keyword>
<dbReference type="PANTHER" id="PTHR43540">
    <property type="entry name" value="PEROXYUREIDOACRYLATE/UREIDOACRYLATE AMIDOHYDROLASE-RELATED"/>
    <property type="match status" value="1"/>
</dbReference>
<dbReference type="InterPro" id="IPR036380">
    <property type="entry name" value="Isochorismatase-like_sf"/>
</dbReference>
<dbReference type="InterPro" id="IPR000868">
    <property type="entry name" value="Isochorismatase-like_dom"/>
</dbReference>
<dbReference type="GO" id="GO:0016787">
    <property type="term" value="F:hydrolase activity"/>
    <property type="evidence" value="ECO:0007669"/>
    <property type="project" value="UniProtKB-KW"/>
</dbReference>
<evidence type="ECO:0000256" key="1">
    <source>
        <dbReference type="ARBA" id="ARBA00006336"/>
    </source>
</evidence>
<dbReference type="Gene3D" id="3.40.50.850">
    <property type="entry name" value="Isochorismatase-like"/>
    <property type="match status" value="1"/>
</dbReference>
<organism evidence="4 5">
    <name type="scientific">Apatococcus lobatus</name>
    <dbReference type="NCBI Taxonomy" id="904363"/>
    <lineage>
        <taxon>Eukaryota</taxon>
        <taxon>Viridiplantae</taxon>
        <taxon>Chlorophyta</taxon>
        <taxon>core chlorophytes</taxon>
        <taxon>Trebouxiophyceae</taxon>
        <taxon>Chlorellales</taxon>
        <taxon>Chlorellaceae</taxon>
        <taxon>Apatococcus</taxon>
    </lineage>
</organism>
<dbReference type="AlphaFoldDB" id="A0AAW1R1P9"/>
<dbReference type="PANTHER" id="PTHR43540:SF1">
    <property type="entry name" value="ISOCHORISMATASE HYDROLASE"/>
    <property type="match status" value="1"/>
</dbReference>
<dbReference type="InterPro" id="IPR050272">
    <property type="entry name" value="Isochorismatase-like_hydrls"/>
</dbReference>
<dbReference type="SUPFAM" id="SSF52499">
    <property type="entry name" value="Isochorismatase-like hydrolases"/>
    <property type="match status" value="1"/>
</dbReference>
<name>A0AAW1R1P9_9CHLO</name>
<gene>
    <name evidence="4" type="ORF">WJX74_001411</name>
</gene>
<proteinExistence type="inferred from homology"/>
<evidence type="ECO:0000313" key="5">
    <source>
        <dbReference type="Proteomes" id="UP001438707"/>
    </source>
</evidence>
<dbReference type="CDD" id="cd00431">
    <property type="entry name" value="cysteine_hydrolases"/>
    <property type="match status" value="1"/>
</dbReference>
<feature type="domain" description="Isochorismatase-like" evidence="3">
    <location>
        <begin position="25"/>
        <end position="211"/>
    </location>
</feature>
<reference evidence="4 5" key="1">
    <citation type="journal article" date="2024" name="Nat. Commun.">
        <title>Phylogenomics reveals the evolutionary origins of lichenization in chlorophyte algae.</title>
        <authorList>
            <person name="Puginier C."/>
            <person name="Libourel C."/>
            <person name="Otte J."/>
            <person name="Skaloud P."/>
            <person name="Haon M."/>
            <person name="Grisel S."/>
            <person name="Petersen M."/>
            <person name="Berrin J.G."/>
            <person name="Delaux P.M."/>
            <person name="Dal Grande F."/>
            <person name="Keller J."/>
        </authorList>
    </citation>
    <scope>NUCLEOTIDE SEQUENCE [LARGE SCALE GENOMIC DNA]</scope>
    <source>
        <strain evidence="4 5">SAG 2145</strain>
    </source>
</reference>
<evidence type="ECO:0000259" key="3">
    <source>
        <dbReference type="Pfam" id="PF00857"/>
    </source>
</evidence>
<protein>
    <recommendedName>
        <fullName evidence="3">Isochorismatase-like domain-containing protein</fullName>
    </recommendedName>
</protein>
<accession>A0AAW1R1P9</accession>
<comment type="similarity">
    <text evidence="1">Belongs to the isochorismatase family.</text>
</comment>
<dbReference type="Pfam" id="PF00857">
    <property type="entry name" value="Isochorismatase"/>
    <property type="match status" value="1"/>
</dbReference>
<evidence type="ECO:0000313" key="4">
    <source>
        <dbReference type="EMBL" id="KAK9827764.1"/>
    </source>
</evidence>
<dbReference type="EMBL" id="JALJOS010000017">
    <property type="protein sequence ID" value="KAK9827764.1"/>
    <property type="molecule type" value="Genomic_DNA"/>
</dbReference>
<sequence length="231" mass="25981">MTAYFKPQSGRCSQRQAQIQKEQAAILYVDTQNFNCHSEGAEMRVLLQDDSQEMDYFKKRMQIALPNWQKLKAACSRADIQKIFTVIESLTQDGRERSLDYKLSGFHVPKGSWDGQVLDEIRPGENDIVIPKGSSSVFISTNITYILRCLGVSQLMICGCVTDQCVEHAVRDGCDSNFLITLITDATATYSEERQQAAERAMSGYCRKRTTQEVIDEILPQQSPHGLQVGA</sequence>
<dbReference type="Proteomes" id="UP001438707">
    <property type="component" value="Unassembled WGS sequence"/>
</dbReference>
<keyword evidence="5" id="KW-1185">Reference proteome</keyword>
<evidence type="ECO:0000256" key="2">
    <source>
        <dbReference type="ARBA" id="ARBA00022801"/>
    </source>
</evidence>
<comment type="caution">
    <text evidence="4">The sequence shown here is derived from an EMBL/GenBank/DDBJ whole genome shotgun (WGS) entry which is preliminary data.</text>
</comment>